<dbReference type="PROSITE" id="PS50005">
    <property type="entry name" value="TPR"/>
    <property type="match status" value="1"/>
</dbReference>
<gene>
    <name evidence="2" type="ORF">GOM49_12540</name>
</gene>
<organism evidence="2 3">
    <name type="scientific">Clostridium bovifaecis</name>
    <dbReference type="NCBI Taxonomy" id="2184719"/>
    <lineage>
        <taxon>Bacteria</taxon>
        <taxon>Bacillati</taxon>
        <taxon>Bacillota</taxon>
        <taxon>Clostridia</taxon>
        <taxon>Eubacteriales</taxon>
        <taxon>Clostridiaceae</taxon>
        <taxon>Clostridium</taxon>
    </lineage>
</organism>
<sequence length="138" mass="16024">MALLYYNDSKDEEAIKTLQECIALRNDVIKYHRTLGTIYLTSGKHEEGIKEIRAAFKLDENDILTLNNAGCYYAIYTNDLHRGYYNLQEAIAGISEDTDEYTKKVIKENYNKMKLIIDKIEKGKANESIKVPDFRLLY</sequence>
<dbReference type="Proteomes" id="UP000422764">
    <property type="component" value="Chromosome"/>
</dbReference>
<keyword evidence="1" id="KW-0802">TPR repeat</keyword>
<dbReference type="Pfam" id="PF13181">
    <property type="entry name" value="TPR_8"/>
    <property type="match status" value="1"/>
</dbReference>
<evidence type="ECO:0000313" key="2">
    <source>
        <dbReference type="EMBL" id="QGU95812.1"/>
    </source>
</evidence>
<dbReference type="SUPFAM" id="SSF48452">
    <property type="entry name" value="TPR-like"/>
    <property type="match status" value="1"/>
</dbReference>
<dbReference type="EMBL" id="CP046522">
    <property type="protein sequence ID" value="QGU95812.1"/>
    <property type="molecule type" value="Genomic_DNA"/>
</dbReference>
<dbReference type="AlphaFoldDB" id="A0A6I6EQ16"/>
<dbReference type="InterPro" id="IPR011990">
    <property type="entry name" value="TPR-like_helical_dom_sf"/>
</dbReference>
<accession>A0A6I6EQ16</accession>
<feature type="repeat" description="TPR" evidence="1">
    <location>
        <begin position="29"/>
        <end position="62"/>
    </location>
</feature>
<evidence type="ECO:0000256" key="1">
    <source>
        <dbReference type="PROSITE-ProRule" id="PRU00339"/>
    </source>
</evidence>
<evidence type="ECO:0000313" key="3">
    <source>
        <dbReference type="Proteomes" id="UP000422764"/>
    </source>
</evidence>
<keyword evidence="3" id="KW-1185">Reference proteome</keyword>
<reference evidence="2 3" key="1">
    <citation type="submission" date="2019-12" db="EMBL/GenBank/DDBJ databases">
        <title>Genome sequenceing of Clostridium bovifaecis.</title>
        <authorList>
            <person name="Yao Y."/>
        </authorList>
    </citation>
    <scope>NUCLEOTIDE SEQUENCE [LARGE SCALE GENOMIC DNA]</scope>
    <source>
        <strain evidence="2 3">BXX</strain>
    </source>
</reference>
<proteinExistence type="predicted"/>
<dbReference type="Gene3D" id="1.25.40.10">
    <property type="entry name" value="Tetratricopeptide repeat domain"/>
    <property type="match status" value="1"/>
</dbReference>
<protein>
    <submittedName>
        <fullName evidence="2">Uncharacterized protein</fullName>
    </submittedName>
</protein>
<dbReference type="InterPro" id="IPR019734">
    <property type="entry name" value="TPR_rpt"/>
</dbReference>
<name>A0A6I6EQ16_9CLOT</name>